<name>A0A9E7MQC9_9CAUD</name>
<dbReference type="PANTHER" id="PTHR11241:SF0">
    <property type="entry name" value="DEOXYURIDINE 5'-TRIPHOSPHATE NUCLEOTIDOHYDROLASE"/>
    <property type="match status" value="1"/>
</dbReference>
<keyword evidence="7" id="KW-1185">Reference proteome</keyword>
<dbReference type="PANTHER" id="PTHR11241">
    <property type="entry name" value="DEOXYURIDINE 5'-TRIPHOSPHATE NUCLEOTIDOHYDROLASE"/>
    <property type="match status" value="1"/>
</dbReference>
<dbReference type="InterPro" id="IPR036157">
    <property type="entry name" value="dUTPase-like_sf"/>
</dbReference>
<dbReference type="InterPro" id="IPR029054">
    <property type="entry name" value="dUTPase-like"/>
</dbReference>
<dbReference type="GO" id="GO:0004170">
    <property type="term" value="F:dUTP diphosphatase activity"/>
    <property type="evidence" value="ECO:0007669"/>
    <property type="project" value="UniProtKB-EC"/>
</dbReference>
<dbReference type="GO" id="GO:0000287">
    <property type="term" value="F:magnesium ion binding"/>
    <property type="evidence" value="ECO:0007669"/>
    <property type="project" value="InterPro"/>
</dbReference>
<dbReference type="InterPro" id="IPR008181">
    <property type="entry name" value="dUTPase"/>
</dbReference>
<dbReference type="NCBIfam" id="NF001862">
    <property type="entry name" value="PRK00601.1"/>
    <property type="match status" value="1"/>
</dbReference>
<dbReference type="CDD" id="cd07557">
    <property type="entry name" value="trimeric_dUTPase"/>
    <property type="match status" value="1"/>
</dbReference>
<dbReference type="Pfam" id="PF00692">
    <property type="entry name" value="dUTPase"/>
    <property type="match status" value="1"/>
</dbReference>
<dbReference type="GO" id="GO:0046081">
    <property type="term" value="P:dUTP catabolic process"/>
    <property type="evidence" value="ECO:0007669"/>
    <property type="project" value="InterPro"/>
</dbReference>
<evidence type="ECO:0000256" key="4">
    <source>
        <dbReference type="ARBA" id="ARBA00023080"/>
    </source>
</evidence>
<dbReference type="NCBIfam" id="TIGR00576">
    <property type="entry name" value="dut"/>
    <property type="match status" value="1"/>
</dbReference>
<feature type="domain" description="dUTPase-like" evidence="5">
    <location>
        <begin position="80"/>
        <end position="212"/>
    </location>
</feature>
<evidence type="ECO:0000256" key="1">
    <source>
        <dbReference type="ARBA" id="ARBA00006581"/>
    </source>
</evidence>
<keyword evidence="4" id="KW-0546">Nucleotide metabolism</keyword>
<reference evidence="6" key="1">
    <citation type="submission" date="2022-05" db="EMBL/GenBank/DDBJ databases">
        <authorList>
            <person name="Friedrich I."/>
            <person name="Poehlein A."/>
            <person name="Schneider D."/>
            <person name="Hertel R."/>
            <person name="Daniel R."/>
        </authorList>
    </citation>
    <scope>NUCLEOTIDE SEQUENCE</scope>
</reference>
<evidence type="ECO:0000256" key="2">
    <source>
        <dbReference type="ARBA" id="ARBA00012379"/>
    </source>
</evidence>
<dbReference type="Proteomes" id="UP001056685">
    <property type="component" value="Segment"/>
</dbReference>
<organism evidence="6 7">
    <name type="scientific">Brevundimonas phage vB_BpoS-Kabachok</name>
    <dbReference type="NCBI Taxonomy" id="2948600"/>
    <lineage>
        <taxon>Viruses</taxon>
        <taxon>Duplodnaviria</taxon>
        <taxon>Heunggongvirae</taxon>
        <taxon>Uroviricota</taxon>
        <taxon>Caudoviricetes</taxon>
        <taxon>Jeanschmidtviridae</taxon>
        <taxon>Marchewkavirus</taxon>
        <taxon>Marchewkavirus kabachok</taxon>
    </lineage>
</organism>
<evidence type="ECO:0000313" key="6">
    <source>
        <dbReference type="EMBL" id="USN14192.1"/>
    </source>
</evidence>
<keyword evidence="3" id="KW-0378">Hydrolase</keyword>
<dbReference type="EC" id="3.6.1.23" evidence="2"/>
<dbReference type="HAMAP" id="MF_00116">
    <property type="entry name" value="dUTPase_bact"/>
    <property type="match status" value="1"/>
</dbReference>
<dbReference type="SUPFAM" id="SSF51283">
    <property type="entry name" value="dUTPase-like"/>
    <property type="match status" value="1"/>
</dbReference>
<accession>A0A9E7MQC9</accession>
<proteinExistence type="inferred from homology"/>
<dbReference type="GO" id="GO:0006226">
    <property type="term" value="P:dUMP biosynthetic process"/>
    <property type="evidence" value="ECO:0007669"/>
    <property type="project" value="InterPro"/>
</dbReference>
<comment type="similarity">
    <text evidence="1">Belongs to the dUTPase family.</text>
</comment>
<gene>
    <name evidence="6" type="ORF">KABACHOK_03590</name>
</gene>
<protein>
    <recommendedName>
        <fullName evidence="2">dUTP diphosphatase</fullName>
        <ecNumber evidence="2">3.6.1.23</ecNumber>
    </recommendedName>
</protein>
<dbReference type="InterPro" id="IPR033704">
    <property type="entry name" value="dUTPase_trimeric"/>
</dbReference>
<dbReference type="Gene3D" id="2.70.40.10">
    <property type="match status" value="1"/>
</dbReference>
<evidence type="ECO:0000259" key="5">
    <source>
        <dbReference type="Pfam" id="PF00692"/>
    </source>
</evidence>
<evidence type="ECO:0000256" key="3">
    <source>
        <dbReference type="ARBA" id="ARBA00022801"/>
    </source>
</evidence>
<sequence length="214" mass="22902">MSEVLIQYVRSGRHEAAEALRRQFVAAGFDNIHVGYGEQDVVVLPSGTRMTWHDAALYLHGLDKAVPIEFVALPYGVDLPMPAYETAQAAGMDLRAAIQERSSIYLKPGARAMVPTGFNVAVPAGYELQVRSRSGLAAKHGVFVLNAPGTIDADYRGEIKVILFNAGEETFHIARGDRIAQAVVAPVVQARWVEVAALSPTARGEGGFGSTGQA</sequence>
<dbReference type="EMBL" id="ON529852">
    <property type="protein sequence ID" value="USN14192.1"/>
    <property type="molecule type" value="Genomic_DNA"/>
</dbReference>
<evidence type="ECO:0000313" key="7">
    <source>
        <dbReference type="Proteomes" id="UP001056685"/>
    </source>
</evidence>